<dbReference type="VEuPathDB" id="PiroplasmaDB:TOT_020000505"/>
<sequence length="44" mass="4984">MGFCLPCMSFVSSADKKPFFPEFRLYKNCLCQGTVRGTINVYLA</sequence>
<dbReference type="KEGG" id="tot:TOT_020000505"/>
<dbReference type="AlphaFoldDB" id="J4DP80"/>
<dbReference type="RefSeq" id="XP_009690545.1">
    <property type="nucleotide sequence ID" value="XM_009692250.1"/>
</dbReference>
<keyword evidence="2" id="KW-1185">Reference proteome</keyword>
<evidence type="ECO:0000313" key="1">
    <source>
        <dbReference type="EMBL" id="BAM40244.1"/>
    </source>
</evidence>
<dbReference type="GeneID" id="20714648"/>
<accession>J4DP80</accession>
<gene>
    <name evidence="1" type="ORF">TOT_020000505</name>
</gene>
<proteinExistence type="predicted"/>
<protein>
    <submittedName>
        <fullName evidence="1">Uncharacterized protein</fullName>
    </submittedName>
</protein>
<name>J4DP80_THEOR</name>
<dbReference type="Proteomes" id="UP000003786">
    <property type="component" value="Chromosome 2"/>
</dbReference>
<dbReference type="EMBL" id="AP011947">
    <property type="protein sequence ID" value="BAM40244.1"/>
    <property type="molecule type" value="Genomic_DNA"/>
</dbReference>
<organism evidence="1 2">
    <name type="scientific">Theileria orientalis strain Shintoku</name>
    <dbReference type="NCBI Taxonomy" id="869250"/>
    <lineage>
        <taxon>Eukaryota</taxon>
        <taxon>Sar</taxon>
        <taxon>Alveolata</taxon>
        <taxon>Apicomplexa</taxon>
        <taxon>Aconoidasida</taxon>
        <taxon>Piroplasmida</taxon>
        <taxon>Theileriidae</taxon>
        <taxon>Theileria</taxon>
    </lineage>
</organism>
<reference evidence="1 2" key="1">
    <citation type="journal article" date="2012" name="MBio">
        <title>Comparative genome analysis of three eukaryotic parasites with differing abilities to transform leukocytes reveals key mediators of Theileria-induced leukocyte transformation.</title>
        <authorList>
            <person name="Hayashida K."/>
            <person name="Hara Y."/>
            <person name="Abe T."/>
            <person name="Yamasaki C."/>
            <person name="Toyoda A."/>
            <person name="Kosuge T."/>
            <person name="Suzuki Y."/>
            <person name="Sato Y."/>
            <person name="Kawashima S."/>
            <person name="Katayama T."/>
            <person name="Wakaguri H."/>
            <person name="Inoue N."/>
            <person name="Homma K."/>
            <person name="Tada-Umezaki M."/>
            <person name="Yagi Y."/>
            <person name="Fujii Y."/>
            <person name="Habara T."/>
            <person name="Kanehisa M."/>
            <person name="Watanabe H."/>
            <person name="Ito K."/>
            <person name="Gojobori T."/>
            <person name="Sugawara H."/>
            <person name="Imanishi T."/>
            <person name="Weir W."/>
            <person name="Gardner M."/>
            <person name="Pain A."/>
            <person name="Shiels B."/>
            <person name="Hattori M."/>
            <person name="Nene V."/>
            <person name="Sugimoto C."/>
        </authorList>
    </citation>
    <scope>NUCLEOTIDE SEQUENCE [LARGE SCALE GENOMIC DNA]</scope>
    <source>
        <strain evidence="1 2">Shintoku</strain>
    </source>
</reference>
<evidence type="ECO:0000313" key="2">
    <source>
        <dbReference type="Proteomes" id="UP000003786"/>
    </source>
</evidence>